<evidence type="ECO:0000313" key="2">
    <source>
        <dbReference type="Proteomes" id="UP000030687"/>
    </source>
</evidence>
<dbReference type="InParanoid" id="V4V2Y5"/>
<evidence type="ECO:0000313" key="1">
    <source>
        <dbReference type="EMBL" id="ESR46189.1"/>
    </source>
</evidence>
<dbReference type="Proteomes" id="UP000030687">
    <property type="component" value="Unassembled WGS sequence"/>
</dbReference>
<proteinExistence type="predicted"/>
<reference evidence="1 2" key="1">
    <citation type="submission" date="2013-10" db="EMBL/GenBank/DDBJ databases">
        <authorList>
            <consortium name="International Citrus Genome Consortium"/>
            <person name="Jenkins J."/>
            <person name="Schmutz J."/>
            <person name="Prochnik S."/>
            <person name="Rokhsar D."/>
            <person name="Gmitter F."/>
            <person name="Ollitrault P."/>
            <person name="Machado M."/>
            <person name="Talon M."/>
            <person name="Wincker P."/>
            <person name="Jaillon O."/>
            <person name="Morgante M."/>
        </authorList>
    </citation>
    <scope>NUCLEOTIDE SEQUENCE</scope>
    <source>
        <strain evidence="2">cv. Clemenules</strain>
    </source>
</reference>
<dbReference type="EMBL" id="KI536799">
    <property type="protein sequence ID" value="ESR46189.1"/>
    <property type="molecule type" value="Genomic_DNA"/>
</dbReference>
<gene>
    <name evidence="1" type="ORF">CICLE_v10003065mg</name>
</gene>
<dbReference type="Gramene" id="ESR46189">
    <property type="protein sequence ID" value="ESR46189"/>
    <property type="gene ID" value="CICLE_v10003065mg"/>
</dbReference>
<keyword evidence="2" id="KW-1185">Reference proteome</keyword>
<dbReference type="KEGG" id="cic:CICLE_v10003065mg"/>
<organism evidence="1 2">
    <name type="scientific">Citrus clementina</name>
    <name type="common">Clementine</name>
    <name type="synonym">Citrus deliciosa x Citrus sinensis</name>
    <dbReference type="NCBI Taxonomy" id="85681"/>
    <lineage>
        <taxon>Eukaryota</taxon>
        <taxon>Viridiplantae</taxon>
        <taxon>Streptophyta</taxon>
        <taxon>Embryophyta</taxon>
        <taxon>Tracheophyta</taxon>
        <taxon>Spermatophyta</taxon>
        <taxon>Magnoliopsida</taxon>
        <taxon>eudicotyledons</taxon>
        <taxon>Gunneridae</taxon>
        <taxon>Pentapetalae</taxon>
        <taxon>rosids</taxon>
        <taxon>malvids</taxon>
        <taxon>Sapindales</taxon>
        <taxon>Rutaceae</taxon>
        <taxon>Aurantioideae</taxon>
        <taxon>Citrus</taxon>
    </lineage>
</organism>
<dbReference type="AlphaFoldDB" id="V4V2Y5"/>
<protein>
    <submittedName>
        <fullName evidence="1">Uncharacterized protein</fullName>
    </submittedName>
</protein>
<accession>V4V2Y5</accession>
<sequence length="68" mass="7966">MKNPRNSLGNDSVQHFQDLQCHPHPRNVTYLFLIKLLRGFSGNCVLILSRVREDVRWVGFLIEFVTCH</sequence>
<name>V4V2Y5_CITCL</name>